<evidence type="ECO:0008006" key="4">
    <source>
        <dbReference type="Google" id="ProtNLM"/>
    </source>
</evidence>
<proteinExistence type="predicted"/>
<protein>
    <recommendedName>
        <fullName evidence="4">Phage integrase family protein</fullName>
    </recommendedName>
</protein>
<comment type="caution">
    <text evidence="2">The sequence shown here is derived from an EMBL/GenBank/DDBJ whole genome shotgun (WGS) entry which is preliminary data.</text>
</comment>
<accession>A0A967EGZ9</accession>
<dbReference type="AlphaFoldDB" id="A0A967EGZ9"/>
<keyword evidence="3" id="KW-1185">Reference proteome</keyword>
<evidence type="ECO:0000256" key="1">
    <source>
        <dbReference type="SAM" id="MobiDB-lite"/>
    </source>
</evidence>
<organism evidence="2 3">
    <name type="scientific">Roseovarius gahaiensis</name>
    <dbReference type="NCBI Taxonomy" id="2716691"/>
    <lineage>
        <taxon>Bacteria</taxon>
        <taxon>Pseudomonadati</taxon>
        <taxon>Pseudomonadota</taxon>
        <taxon>Alphaproteobacteria</taxon>
        <taxon>Rhodobacterales</taxon>
        <taxon>Roseobacteraceae</taxon>
        <taxon>Roseovarius</taxon>
    </lineage>
</organism>
<evidence type="ECO:0000313" key="2">
    <source>
        <dbReference type="EMBL" id="NHQ75616.1"/>
    </source>
</evidence>
<feature type="compositionally biased region" description="Basic and acidic residues" evidence="1">
    <location>
        <begin position="59"/>
        <end position="70"/>
    </location>
</feature>
<evidence type="ECO:0000313" key="3">
    <source>
        <dbReference type="Proteomes" id="UP000639775"/>
    </source>
</evidence>
<dbReference type="EMBL" id="JAAORB010000040">
    <property type="protein sequence ID" value="NHQ75616.1"/>
    <property type="molecule type" value="Genomic_DNA"/>
</dbReference>
<dbReference type="Proteomes" id="UP000639775">
    <property type="component" value="Unassembled WGS sequence"/>
</dbReference>
<dbReference type="RefSeq" id="WP_167199226.1">
    <property type="nucleotide sequence ID" value="NZ_JAAORB010000040.1"/>
</dbReference>
<feature type="region of interest" description="Disordered" evidence="1">
    <location>
        <begin position="51"/>
        <end position="70"/>
    </location>
</feature>
<gene>
    <name evidence="2" type="ORF">HAT86_14240</name>
</gene>
<reference evidence="2" key="1">
    <citation type="submission" date="2020-03" db="EMBL/GenBank/DDBJ databases">
        <title>Roseovarius gahaiensis sp. nov., isolated from Gahai Saline Lake, China.</title>
        <authorList>
            <person name="Sun X."/>
        </authorList>
    </citation>
    <scope>NUCLEOTIDE SEQUENCE</scope>
    <source>
        <strain evidence="2">GH877</strain>
    </source>
</reference>
<name>A0A967EGZ9_9RHOB</name>
<sequence>MRLAEAGATEAQIAAFLGHRSHHEARRYIAAANRMTLASSALDLLENLSNLHGGLGKTHPQDAEKKGTKS</sequence>